<dbReference type="OrthoDB" id="3778270at2"/>
<dbReference type="NCBIfam" id="TIGR00026">
    <property type="entry name" value="hi_GC_TIGR00026"/>
    <property type="match status" value="1"/>
</dbReference>
<dbReference type="InterPro" id="IPR012349">
    <property type="entry name" value="Split_barrel_FMN-bd"/>
</dbReference>
<comment type="caution">
    <text evidence="1">The sequence shown here is derived from an EMBL/GenBank/DDBJ whole genome shotgun (WGS) entry which is preliminary data.</text>
</comment>
<dbReference type="InterPro" id="IPR004378">
    <property type="entry name" value="F420H2_quin_Rdtase"/>
</dbReference>
<accession>A0A0A0JHT9</accession>
<keyword evidence="2" id="KW-1185">Reference proteome</keyword>
<dbReference type="Pfam" id="PF04075">
    <property type="entry name" value="F420H2_quin_red"/>
    <property type="match status" value="1"/>
</dbReference>
<evidence type="ECO:0000313" key="2">
    <source>
        <dbReference type="Proteomes" id="UP000030011"/>
    </source>
</evidence>
<evidence type="ECO:0008006" key="3">
    <source>
        <dbReference type="Google" id="ProtNLM"/>
    </source>
</evidence>
<dbReference type="AlphaFoldDB" id="A0A0A0JHT9"/>
<sequence>MPIPHAVTKFNKAVGNRLLIHLAGHGPFVELEHVGRRSGRTYRIPLNAFRHSDVVTLALTYGSRTDWYRNVVAAKGCRVRMSGHWLTLGAPRPVSTEEGMRRMPLIARPILRTAQVTEFVELPVLSEEPAP</sequence>
<dbReference type="GO" id="GO:0016491">
    <property type="term" value="F:oxidoreductase activity"/>
    <property type="evidence" value="ECO:0007669"/>
    <property type="project" value="InterPro"/>
</dbReference>
<dbReference type="RefSeq" id="WP_035906050.1">
    <property type="nucleotide sequence ID" value="NZ_AVPK01000008.1"/>
</dbReference>
<dbReference type="STRING" id="1385521.N803_16795"/>
<organism evidence="1 2">
    <name type="scientific">Knoellia subterranea KCTC 19937</name>
    <dbReference type="NCBI Taxonomy" id="1385521"/>
    <lineage>
        <taxon>Bacteria</taxon>
        <taxon>Bacillati</taxon>
        <taxon>Actinomycetota</taxon>
        <taxon>Actinomycetes</taxon>
        <taxon>Micrococcales</taxon>
        <taxon>Intrasporangiaceae</taxon>
        <taxon>Knoellia</taxon>
    </lineage>
</organism>
<dbReference type="Proteomes" id="UP000030011">
    <property type="component" value="Unassembled WGS sequence"/>
</dbReference>
<gene>
    <name evidence="1" type="ORF">N803_16795</name>
</gene>
<dbReference type="Gene3D" id="2.30.110.10">
    <property type="entry name" value="Electron Transport, Fmn-binding Protein, Chain A"/>
    <property type="match status" value="1"/>
</dbReference>
<dbReference type="EMBL" id="AVPK01000008">
    <property type="protein sequence ID" value="KGN36688.1"/>
    <property type="molecule type" value="Genomic_DNA"/>
</dbReference>
<reference evidence="1 2" key="1">
    <citation type="submission" date="2013-08" db="EMBL/GenBank/DDBJ databases">
        <title>The genome sequence of Knoellia subterranea.</title>
        <authorList>
            <person name="Zhu W."/>
            <person name="Wang G."/>
        </authorList>
    </citation>
    <scope>NUCLEOTIDE SEQUENCE [LARGE SCALE GENOMIC DNA]</scope>
    <source>
        <strain evidence="1 2">KCTC 19937</strain>
    </source>
</reference>
<dbReference type="eggNOG" id="ENOG5032Z8Q">
    <property type="taxonomic scope" value="Bacteria"/>
</dbReference>
<evidence type="ECO:0000313" key="1">
    <source>
        <dbReference type="EMBL" id="KGN36688.1"/>
    </source>
</evidence>
<proteinExistence type="predicted"/>
<name>A0A0A0JHT9_9MICO</name>
<protein>
    <recommendedName>
        <fullName evidence="3">Nitroreductase</fullName>
    </recommendedName>
</protein>